<feature type="transmembrane region" description="Helical" evidence="2">
    <location>
        <begin position="52"/>
        <end position="79"/>
    </location>
</feature>
<feature type="transmembrane region" description="Helical" evidence="2">
    <location>
        <begin position="99"/>
        <end position="117"/>
    </location>
</feature>
<feature type="transmembrane region" description="Helical" evidence="2">
    <location>
        <begin position="172"/>
        <end position="193"/>
    </location>
</feature>
<keyword evidence="2" id="KW-0472">Membrane</keyword>
<organism evidence="3 4">
    <name type="scientific">Exidia glandulosa HHB12029</name>
    <dbReference type="NCBI Taxonomy" id="1314781"/>
    <lineage>
        <taxon>Eukaryota</taxon>
        <taxon>Fungi</taxon>
        <taxon>Dikarya</taxon>
        <taxon>Basidiomycota</taxon>
        <taxon>Agaricomycotina</taxon>
        <taxon>Agaricomycetes</taxon>
        <taxon>Auriculariales</taxon>
        <taxon>Exidiaceae</taxon>
        <taxon>Exidia</taxon>
    </lineage>
</organism>
<proteinExistence type="predicted"/>
<protein>
    <submittedName>
        <fullName evidence="3">Uncharacterized protein</fullName>
    </submittedName>
</protein>
<evidence type="ECO:0000256" key="2">
    <source>
        <dbReference type="SAM" id="Phobius"/>
    </source>
</evidence>
<name>A0A165IU08_EXIGL</name>
<gene>
    <name evidence="3" type="ORF">EXIGLDRAFT_716625</name>
</gene>
<feature type="transmembrane region" description="Helical" evidence="2">
    <location>
        <begin position="229"/>
        <end position="250"/>
    </location>
</feature>
<feature type="region of interest" description="Disordered" evidence="1">
    <location>
        <begin position="283"/>
        <end position="320"/>
    </location>
</feature>
<dbReference type="AlphaFoldDB" id="A0A165IU08"/>
<evidence type="ECO:0000313" key="4">
    <source>
        <dbReference type="Proteomes" id="UP000077266"/>
    </source>
</evidence>
<feature type="transmembrane region" description="Helical" evidence="2">
    <location>
        <begin position="12"/>
        <end position="32"/>
    </location>
</feature>
<dbReference type="EMBL" id="KV425982">
    <property type="protein sequence ID" value="KZV93875.1"/>
    <property type="molecule type" value="Genomic_DNA"/>
</dbReference>
<reference evidence="3 4" key="1">
    <citation type="journal article" date="2016" name="Mol. Biol. Evol.">
        <title>Comparative Genomics of Early-Diverging Mushroom-Forming Fungi Provides Insights into the Origins of Lignocellulose Decay Capabilities.</title>
        <authorList>
            <person name="Nagy L.G."/>
            <person name="Riley R."/>
            <person name="Tritt A."/>
            <person name="Adam C."/>
            <person name="Daum C."/>
            <person name="Floudas D."/>
            <person name="Sun H."/>
            <person name="Yadav J.S."/>
            <person name="Pangilinan J."/>
            <person name="Larsson K.H."/>
            <person name="Matsuura K."/>
            <person name="Barry K."/>
            <person name="Labutti K."/>
            <person name="Kuo R."/>
            <person name="Ohm R.A."/>
            <person name="Bhattacharya S.S."/>
            <person name="Shirouzu T."/>
            <person name="Yoshinaga Y."/>
            <person name="Martin F.M."/>
            <person name="Grigoriev I.V."/>
            <person name="Hibbett D.S."/>
        </authorList>
    </citation>
    <scope>NUCLEOTIDE SEQUENCE [LARGE SCALE GENOMIC DNA]</scope>
    <source>
        <strain evidence="3 4">HHB12029</strain>
    </source>
</reference>
<keyword evidence="2" id="KW-1133">Transmembrane helix</keyword>
<dbReference type="OrthoDB" id="3244192at2759"/>
<accession>A0A165IU08</accession>
<dbReference type="Proteomes" id="UP000077266">
    <property type="component" value="Unassembled WGS sequence"/>
</dbReference>
<evidence type="ECO:0000313" key="3">
    <source>
        <dbReference type="EMBL" id="KZV93875.1"/>
    </source>
</evidence>
<dbReference type="InParanoid" id="A0A165IU08"/>
<feature type="compositionally biased region" description="Polar residues" evidence="1">
    <location>
        <begin position="283"/>
        <end position="311"/>
    </location>
</feature>
<sequence>MPAAQVISTRVTFLTSTLIESVLYGIALVLMLQSIQSLLRKRRVHDRVNTPLVVVAPLIFFFESLHMFGVWARAFIGFVTFPEGPDASWALITTTEKTLTQVGQLGAVTLGDAMMVYRAWLVWERRTSVVVLPALTFIATVVSGIAFVTVQHRVNVHTSIFQATVTRWTESWLASSLCTTGICTGLIVFKLGLVQYQLRDPSNPGSLPSTQTTAVSASTRGLTSRVMRIVVESAAMYSVVNLLYCVLYAAALNPEAWFSTMDAPVASISFSLIIIRAENISRGPTSRSTTSQGKSSWIFNRSKPTSTTPSHGSWPPVQDSFNDPRVEVIEMGRASQGSLAYDKPAA</sequence>
<keyword evidence="4" id="KW-1185">Reference proteome</keyword>
<feature type="transmembrane region" description="Helical" evidence="2">
    <location>
        <begin position="129"/>
        <end position="152"/>
    </location>
</feature>
<keyword evidence="2" id="KW-0812">Transmembrane</keyword>
<evidence type="ECO:0000256" key="1">
    <source>
        <dbReference type="SAM" id="MobiDB-lite"/>
    </source>
</evidence>